<dbReference type="Pfam" id="PF00060">
    <property type="entry name" value="Lig_chan"/>
    <property type="match status" value="1"/>
</dbReference>
<keyword evidence="13" id="KW-1185">Reference proteome</keyword>
<evidence type="ECO:0000256" key="9">
    <source>
        <dbReference type="SAM" id="Phobius"/>
    </source>
</evidence>
<gene>
    <name evidence="12" type="ORF">SEMRO_171_G075730.1</name>
</gene>
<feature type="compositionally biased region" description="Polar residues" evidence="8">
    <location>
        <begin position="458"/>
        <end position="467"/>
    </location>
</feature>
<feature type="compositionally biased region" description="Gly residues" evidence="8">
    <location>
        <begin position="473"/>
        <end position="483"/>
    </location>
</feature>
<evidence type="ECO:0000256" key="6">
    <source>
        <dbReference type="ARBA" id="ARBA00023170"/>
    </source>
</evidence>
<evidence type="ECO:0000256" key="3">
    <source>
        <dbReference type="ARBA" id="ARBA00022692"/>
    </source>
</evidence>
<comment type="caution">
    <text evidence="12">The sequence shown here is derived from an EMBL/GenBank/DDBJ whole genome shotgun (WGS) entry which is preliminary data.</text>
</comment>
<evidence type="ECO:0000256" key="8">
    <source>
        <dbReference type="SAM" id="MobiDB-lite"/>
    </source>
</evidence>
<evidence type="ECO:0000256" key="1">
    <source>
        <dbReference type="ARBA" id="ARBA00004651"/>
    </source>
</evidence>
<feature type="transmembrane region" description="Helical" evidence="9">
    <location>
        <begin position="502"/>
        <end position="521"/>
    </location>
</feature>
<protein>
    <submittedName>
        <fullName evidence="12">Receptor subunit 1</fullName>
    </submittedName>
</protein>
<dbReference type="OrthoDB" id="5984008at2759"/>
<sequence>MTAPRPMLHCLCCLLVIVHLPFSFGHGLGDKAAFNVTPSLISNSNSSVRQDVCERYEKYRLGEIELKNALSGLALRPVFVGKGNPYFRHNMESGLPTENPGLIAELMDAVAARANFTWRDSFGVTEWPQQYNMTWTELLVWSTENYDIAAGSWDLTVERMEDGISYAEPWYDGSLILIDQRRSLLEANGIDLLNWTKPFDPAVWGTIILTVVFSALVYQLIEHLHGERDDRSLWQWFSDNLYLSAINFSQNYEYAPSSFAGRIFGVSMTIWALVITATYTANLASLFVEQRVEPVLVASMEAAVVYGYPVCTYEDTAGDFHIQKAYPKALREPRVDEKATYESLRNGECALSVSNKETWLNVQNDKEYNPDCNLEVVGDVVKPLKSAFAVKVDSGHLCSSLVRHVVSLHMVELVDEGVLAELWRKHRELADNQHCNYVGNSKAQPDRRLQSHRKQQDKTQSGQTVTPKQRVLKGGGASAAGGSDGDNIEAATLTLQQMAGTFIVHWVAMAVAVFVGCITAYTQKLNCCLREGQIVEKVNSRTHGPVIGSAPRVNTYVVRHQSEGSLDNSGAGSRQERARLGDEDKRAKMVAKQNALEAKIDEVEVVLNAKMDTILRLLLGQQEP</sequence>
<dbReference type="PANTHER" id="PTHR42643:SF24">
    <property type="entry name" value="IONOTROPIC RECEPTOR 60A"/>
    <property type="match status" value="1"/>
</dbReference>
<evidence type="ECO:0000256" key="2">
    <source>
        <dbReference type="ARBA" id="ARBA00022475"/>
    </source>
</evidence>
<evidence type="ECO:0000256" key="5">
    <source>
        <dbReference type="ARBA" id="ARBA00023136"/>
    </source>
</evidence>
<feature type="signal peptide" evidence="10">
    <location>
        <begin position="1"/>
        <end position="25"/>
    </location>
</feature>
<evidence type="ECO:0000256" key="10">
    <source>
        <dbReference type="SAM" id="SignalP"/>
    </source>
</evidence>
<feature type="compositionally biased region" description="Polar residues" evidence="8">
    <location>
        <begin position="563"/>
        <end position="572"/>
    </location>
</feature>
<dbReference type="PANTHER" id="PTHR42643">
    <property type="entry name" value="IONOTROPIC RECEPTOR 20A-RELATED"/>
    <property type="match status" value="1"/>
</dbReference>
<keyword evidence="10" id="KW-0732">Signal</keyword>
<feature type="transmembrane region" description="Helical" evidence="9">
    <location>
        <begin position="202"/>
        <end position="221"/>
    </location>
</feature>
<feature type="compositionally biased region" description="Basic and acidic residues" evidence="8">
    <location>
        <begin position="444"/>
        <end position="457"/>
    </location>
</feature>
<keyword evidence="5 9" id="KW-0472">Membrane</keyword>
<accession>A0A9N8DN66</accession>
<name>A0A9N8DN66_9STRA</name>
<dbReference type="AlphaFoldDB" id="A0A9N8DN66"/>
<dbReference type="InterPro" id="IPR001320">
    <property type="entry name" value="Iontro_rcpt_C"/>
</dbReference>
<evidence type="ECO:0000313" key="12">
    <source>
        <dbReference type="EMBL" id="CAB9503615.1"/>
    </source>
</evidence>
<keyword evidence="3 9" id="KW-0812">Transmembrane</keyword>
<feature type="domain" description="Ionotropic glutamate receptor C-terminal" evidence="11">
    <location>
        <begin position="202"/>
        <end position="508"/>
    </location>
</feature>
<comment type="subcellular location">
    <subcellularLocation>
        <location evidence="1">Cell membrane</location>
        <topology evidence="1">Multi-pass membrane protein</topology>
    </subcellularLocation>
</comment>
<feature type="region of interest" description="Disordered" evidence="8">
    <location>
        <begin position="434"/>
        <end position="483"/>
    </location>
</feature>
<evidence type="ECO:0000256" key="4">
    <source>
        <dbReference type="ARBA" id="ARBA00022989"/>
    </source>
</evidence>
<dbReference type="SUPFAM" id="SSF81324">
    <property type="entry name" value="Voltage-gated potassium channels"/>
    <property type="match status" value="1"/>
</dbReference>
<dbReference type="Gene3D" id="1.10.287.70">
    <property type="match status" value="1"/>
</dbReference>
<dbReference type="SUPFAM" id="SSF53850">
    <property type="entry name" value="Periplasmic binding protein-like II"/>
    <property type="match status" value="1"/>
</dbReference>
<keyword evidence="6 12" id="KW-0675">Receptor</keyword>
<evidence type="ECO:0000259" key="11">
    <source>
        <dbReference type="Pfam" id="PF00060"/>
    </source>
</evidence>
<proteinExistence type="predicted"/>
<feature type="region of interest" description="Disordered" evidence="8">
    <location>
        <begin position="562"/>
        <end position="584"/>
    </location>
</feature>
<feature type="compositionally biased region" description="Basic and acidic residues" evidence="8">
    <location>
        <begin position="574"/>
        <end position="584"/>
    </location>
</feature>
<evidence type="ECO:0000313" key="13">
    <source>
        <dbReference type="Proteomes" id="UP001153069"/>
    </source>
</evidence>
<evidence type="ECO:0000256" key="7">
    <source>
        <dbReference type="ARBA" id="ARBA00023180"/>
    </source>
</evidence>
<keyword evidence="2" id="KW-1003">Cell membrane</keyword>
<dbReference type="EMBL" id="CAICTM010000170">
    <property type="protein sequence ID" value="CAB9503615.1"/>
    <property type="molecule type" value="Genomic_DNA"/>
</dbReference>
<organism evidence="12 13">
    <name type="scientific">Seminavis robusta</name>
    <dbReference type="NCBI Taxonomy" id="568900"/>
    <lineage>
        <taxon>Eukaryota</taxon>
        <taxon>Sar</taxon>
        <taxon>Stramenopiles</taxon>
        <taxon>Ochrophyta</taxon>
        <taxon>Bacillariophyta</taxon>
        <taxon>Bacillariophyceae</taxon>
        <taxon>Bacillariophycidae</taxon>
        <taxon>Naviculales</taxon>
        <taxon>Naviculaceae</taxon>
        <taxon>Seminavis</taxon>
    </lineage>
</organism>
<reference evidence="12" key="1">
    <citation type="submission" date="2020-06" db="EMBL/GenBank/DDBJ databases">
        <authorList>
            <consortium name="Plant Systems Biology data submission"/>
        </authorList>
    </citation>
    <scope>NUCLEOTIDE SEQUENCE</scope>
    <source>
        <strain evidence="12">D6</strain>
    </source>
</reference>
<keyword evidence="4 9" id="KW-1133">Transmembrane helix</keyword>
<feature type="chain" id="PRO_5040213071" evidence="10">
    <location>
        <begin position="26"/>
        <end position="624"/>
    </location>
</feature>
<dbReference type="GO" id="GO:0005886">
    <property type="term" value="C:plasma membrane"/>
    <property type="evidence" value="ECO:0007669"/>
    <property type="project" value="UniProtKB-SubCell"/>
</dbReference>
<dbReference type="Proteomes" id="UP001153069">
    <property type="component" value="Unassembled WGS sequence"/>
</dbReference>
<keyword evidence="7" id="KW-0325">Glycoprotein</keyword>
<feature type="compositionally biased region" description="Polar residues" evidence="8">
    <location>
        <begin position="434"/>
        <end position="443"/>
    </location>
</feature>
<dbReference type="InterPro" id="IPR052192">
    <property type="entry name" value="Insect_Ionotropic_Sensory_Rcpt"/>
</dbReference>
<dbReference type="GO" id="GO:0015276">
    <property type="term" value="F:ligand-gated monoatomic ion channel activity"/>
    <property type="evidence" value="ECO:0007669"/>
    <property type="project" value="InterPro"/>
</dbReference>